<dbReference type="PROSITE" id="PS00514">
    <property type="entry name" value="FIBRINOGEN_C_1"/>
    <property type="match status" value="1"/>
</dbReference>
<dbReference type="InterPro" id="IPR036056">
    <property type="entry name" value="Fibrinogen-like_C"/>
</dbReference>
<reference evidence="5" key="2">
    <citation type="submission" date="2025-09" db="UniProtKB">
        <authorList>
            <consortium name="Ensembl"/>
        </authorList>
    </citation>
    <scope>IDENTIFICATION</scope>
</reference>
<protein>
    <submittedName>
        <fullName evidence="5">Uncharacterized LOC107716718</fullName>
    </submittedName>
</protein>
<dbReference type="Pfam" id="PF00147">
    <property type="entry name" value="Fibrinogen_C"/>
    <property type="match status" value="1"/>
</dbReference>
<feature type="compositionally biased region" description="Polar residues" evidence="2">
    <location>
        <begin position="1041"/>
        <end position="1060"/>
    </location>
</feature>
<proteinExistence type="predicted"/>
<dbReference type="OrthoDB" id="8746058at2759"/>
<feature type="region of interest" description="Disordered" evidence="2">
    <location>
        <begin position="219"/>
        <end position="253"/>
    </location>
</feature>
<dbReference type="Proteomes" id="UP000472270">
    <property type="component" value="Unassembled WGS sequence"/>
</dbReference>
<reference evidence="5" key="1">
    <citation type="submission" date="2025-08" db="UniProtKB">
        <authorList>
            <consortium name="Ensembl"/>
        </authorList>
    </citation>
    <scope>IDENTIFICATION</scope>
</reference>
<dbReference type="Ensembl" id="ENSSRHT00000053872.1">
    <property type="protein sequence ID" value="ENSSRHP00000052399.1"/>
    <property type="gene ID" value="ENSSRHG00000026369.1"/>
</dbReference>
<name>A0A673JKQ3_9TELE</name>
<dbReference type="InterPro" id="IPR050373">
    <property type="entry name" value="Fibrinogen_C-term_domain"/>
</dbReference>
<evidence type="ECO:0000259" key="4">
    <source>
        <dbReference type="PROSITE" id="PS51406"/>
    </source>
</evidence>
<dbReference type="PANTHER" id="PTHR19143:SF189">
    <property type="entry name" value="FIBROLEUKIN"/>
    <property type="match status" value="1"/>
</dbReference>
<dbReference type="RefSeq" id="XP_016378734.1">
    <property type="nucleotide sequence ID" value="XM_016523248.1"/>
</dbReference>
<feature type="compositionally biased region" description="Polar residues" evidence="2">
    <location>
        <begin position="1004"/>
        <end position="1015"/>
    </location>
</feature>
<feature type="region of interest" description="Disordered" evidence="2">
    <location>
        <begin position="590"/>
        <end position="631"/>
    </location>
</feature>
<feature type="compositionally biased region" description="Polar residues" evidence="2">
    <location>
        <begin position="960"/>
        <end position="974"/>
    </location>
</feature>
<evidence type="ECO:0000313" key="5">
    <source>
        <dbReference type="Ensembl" id="ENSSRHP00000052399.1"/>
    </source>
</evidence>
<evidence type="ECO:0000256" key="1">
    <source>
        <dbReference type="ARBA" id="ARBA00023157"/>
    </source>
</evidence>
<dbReference type="GeneID" id="107716718"/>
<evidence type="ECO:0000313" key="6">
    <source>
        <dbReference type="Proteomes" id="UP000472270"/>
    </source>
</evidence>
<dbReference type="PANTHER" id="PTHR19143">
    <property type="entry name" value="FIBRINOGEN/TENASCIN/ANGIOPOEITIN"/>
    <property type="match status" value="1"/>
</dbReference>
<evidence type="ECO:0000256" key="3">
    <source>
        <dbReference type="SAM" id="SignalP"/>
    </source>
</evidence>
<dbReference type="PROSITE" id="PS51406">
    <property type="entry name" value="FIBRINOGEN_C_2"/>
    <property type="match status" value="1"/>
</dbReference>
<dbReference type="InterPro" id="IPR014716">
    <property type="entry name" value="Fibrinogen_a/b/g_C_1"/>
</dbReference>
<dbReference type="InterPro" id="IPR020837">
    <property type="entry name" value="Fibrinogen_CS"/>
</dbReference>
<feature type="chain" id="PRO_5025333440" evidence="3">
    <location>
        <begin position="19"/>
        <end position="1507"/>
    </location>
</feature>
<accession>A0A673JKQ3</accession>
<dbReference type="KEGG" id="srx:107716718"/>
<sequence length="1507" mass="168624">MWLAVFYIWGSLLAFSVCHICSETSEDAASWVTLKPLGHCGDEENLCPYQLTLPPLSIQLPRPFRELEKMAKELQNLKDMVNQLRRDCQERKDRHSIESGGQKEHSEEKERRHQSPRHNISISIKETQSHSGEQVVQILTSSLPQGDTSESEGTVKDGVKRLNHSVLESQEWNIDPRIDLNEGTTDQRSEMSREVKIFNPSLDERPEDISKVKLVLSPTPEETEKEMKSKQSELIEPSLPRKKDTIQSSTHGKQQLNILRDGHVKNISGIVAARRRVQNVPDANGLSSISRDANTRIMDLSTSAGNRRVVKFPREGGPMRPKGSYINSRVVKVNNEDRLKNPALVRIHNPQARDMTFKIEPEEAGFSPARSGIMRVKETSPLIANTKTGVITGPTLSTDDQNNQDISRVSGPRTDDGHGLKDASQVTKITNDNLRKVNKTGITRLPTNLRKENQGDVSHITPNKSISSVMNQAEQPNMVKEEKQYVGLSESLVVISSEEETRSNLNIEDLTFPGRQVENEKYLNPITETNNRQTDLNILDKADSAFNERRVLVGKTNPQARDMMVKTGPEEAGFSPARSGIMLVKETSPHIANKKPGPISGPTLSTDDQNKQDISRVSGPRTDDGHGLKDASQVTKVTEDNLRKVNKTGITILPTNLRKENQGDVSHIATNKSISSVMNQGIEPNMFKEEKQYVGLSESLVVISSVAEISSNVDREDLTFLGRQVENEKYLNPITKTNNRKIDSTILDKADSTFNERTLPPDLKDQMQPGMFSEGANEHIGFNSLSAGTMKKDIPIHSKAILPEKDLVKPTLVPTVKSKSTESTTSRVQSLVVGQGTRRISITPLKAAAVEGPSQNSKKNISKIREVSQDNKRYVMPDPDRHPIRHPTTVISSRVNSLRQSNVMGNMSANRSVGVHSKLSIPVRNSNTARKNGYGIIRPSYIRKPNFQSQPNRTRGFKTKANTVTPFSSPTGATEQVQTEEIKHIPQVMRSNVLDNKWLKNNSTESKSQQFQNPGDVQGLEKVQQRKNQVRDNSEPVLITNIGSAEDPNTLQSGASNSPTGGKESKIFSLGTDDTSNQHPFEVDKISSGKKGPTAPTLKKELSKEPGTLFTTSTVSFMDTDHEDSTKNILKMTKTHVEMVKNVSWETPISFENTGTTRELELIKFNKDRVEENSGEILSNPNSADIAQGYSGERYTIPVVLKTLNVEEIKGSKLFSLGPEDAAEGFKSHAVRDEVTEREQVENKIHSICDSDCNTTSTQQSTTLTRAPVDSGREKGPAQDCADYITKSRRNGVYRVTPQPKSSMFPVFCDMESSGGGWTLIQHRFDGSTSFNRTWDEYKNGFGKLIGEFWLGNDKIHLLTKAKNMSLRIEIEDFEGIREYAHYDHFYVTNESQQYRLSISGYSGTAGNAMQFSKKYNHDQKLFTTPDRDNDQYPSGNCGAYYSSGWWFDACMSANLNGRYYQSKYKGVRNGIFWGTWHNITMEYYPTNDRQSFKTVKMMIRPKNYAI</sequence>
<dbReference type="NCBIfam" id="NF040941">
    <property type="entry name" value="GGGWT_bact"/>
    <property type="match status" value="1"/>
</dbReference>
<feature type="region of interest" description="Disordered" evidence="2">
    <location>
        <begin position="88"/>
        <end position="119"/>
    </location>
</feature>
<keyword evidence="6" id="KW-1185">Reference proteome</keyword>
<feature type="signal peptide" evidence="3">
    <location>
        <begin position="1"/>
        <end position="18"/>
    </location>
</feature>
<evidence type="ECO:0000256" key="2">
    <source>
        <dbReference type="SAM" id="MobiDB-lite"/>
    </source>
</evidence>
<dbReference type="CDD" id="cd00087">
    <property type="entry name" value="FReD"/>
    <property type="match status" value="1"/>
</dbReference>
<feature type="compositionally biased region" description="Basic and acidic residues" evidence="2">
    <location>
        <begin position="88"/>
        <end position="113"/>
    </location>
</feature>
<feature type="domain" description="Fibrinogen C-terminal" evidence="4">
    <location>
        <begin position="1272"/>
        <end position="1504"/>
    </location>
</feature>
<feature type="compositionally biased region" description="Basic and acidic residues" evidence="2">
    <location>
        <begin position="225"/>
        <end position="245"/>
    </location>
</feature>
<feature type="compositionally biased region" description="Low complexity" evidence="2">
    <location>
        <begin position="1256"/>
        <end position="1265"/>
    </location>
</feature>
<dbReference type="InterPro" id="IPR002181">
    <property type="entry name" value="Fibrinogen_a/b/g_C_dom"/>
</dbReference>
<dbReference type="GO" id="GO:0005615">
    <property type="term" value="C:extracellular space"/>
    <property type="evidence" value="ECO:0007669"/>
    <property type="project" value="TreeGrafter"/>
</dbReference>
<feature type="region of interest" description="Disordered" evidence="2">
    <location>
        <begin position="944"/>
        <end position="974"/>
    </location>
</feature>
<keyword evidence="3" id="KW-0732">Signal</keyword>
<dbReference type="SMART" id="SM00186">
    <property type="entry name" value="FBG"/>
    <property type="match status" value="1"/>
</dbReference>
<dbReference type="SUPFAM" id="SSF56496">
    <property type="entry name" value="Fibrinogen C-terminal domain-like"/>
    <property type="match status" value="1"/>
</dbReference>
<dbReference type="Gene3D" id="3.90.215.10">
    <property type="entry name" value="Gamma Fibrinogen, chain A, domain 1"/>
    <property type="match status" value="1"/>
</dbReference>
<keyword evidence="1" id="KW-1015">Disulfide bond</keyword>
<gene>
    <name evidence="5" type="primary">LOC107716718</name>
</gene>
<organism evidence="5 6">
    <name type="scientific">Sinocyclocheilus rhinocerous</name>
    <dbReference type="NCBI Taxonomy" id="307959"/>
    <lineage>
        <taxon>Eukaryota</taxon>
        <taxon>Metazoa</taxon>
        <taxon>Chordata</taxon>
        <taxon>Craniata</taxon>
        <taxon>Vertebrata</taxon>
        <taxon>Euteleostomi</taxon>
        <taxon>Actinopterygii</taxon>
        <taxon>Neopterygii</taxon>
        <taxon>Teleostei</taxon>
        <taxon>Ostariophysi</taxon>
        <taxon>Cypriniformes</taxon>
        <taxon>Cyprinidae</taxon>
        <taxon>Cyprininae</taxon>
        <taxon>Sinocyclocheilus</taxon>
    </lineage>
</organism>
<feature type="region of interest" description="Disordered" evidence="2">
    <location>
        <begin position="1004"/>
        <end position="1105"/>
    </location>
</feature>
<feature type="region of interest" description="Disordered" evidence="2">
    <location>
        <begin position="1256"/>
        <end position="1278"/>
    </location>
</feature>